<name>A0A1G5Q680_9RHOB</name>
<dbReference type="EMBL" id="FMWG01000003">
    <property type="protein sequence ID" value="SCZ57182.1"/>
    <property type="molecule type" value="Genomic_DNA"/>
</dbReference>
<evidence type="ECO:0000256" key="3">
    <source>
        <dbReference type="ARBA" id="ARBA00022801"/>
    </source>
</evidence>
<dbReference type="PANTHER" id="PTHR43176:SF3">
    <property type="entry name" value="3-HYDROXYISOBUTYRYL-COA HYDROLASE, MITOCHONDRIAL"/>
    <property type="match status" value="1"/>
</dbReference>
<dbReference type="Proteomes" id="UP000198767">
    <property type="component" value="Unassembled WGS sequence"/>
</dbReference>
<dbReference type="Gene3D" id="3.90.226.10">
    <property type="entry name" value="2-enoyl-CoA Hydratase, Chain A, domain 1"/>
    <property type="match status" value="1"/>
</dbReference>
<keyword evidence="6" id="KW-1185">Reference proteome</keyword>
<evidence type="ECO:0000256" key="1">
    <source>
        <dbReference type="ARBA" id="ARBA00001709"/>
    </source>
</evidence>
<accession>A0A1G5Q680</accession>
<dbReference type="SUPFAM" id="SSF52096">
    <property type="entry name" value="ClpP/crotonase"/>
    <property type="match status" value="1"/>
</dbReference>
<feature type="domain" description="Enoyl-CoA hydratase/isomerase" evidence="4">
    <location>
        <begin position="13"/>
        <end position="327"/>
    </location>
</feature>
<evidence type="ECO:0000313" key="6">
    <source>
        <dbReference type="Proteomes" id="UP000198767"/>
    </source>
</evidence>
<dbReference type="PANTHER" id="PTHR43176">
    <property type="entry name" value="3-HYDROXYISOBUTYRYL-COA HYDROLASE-RELATED"/>
    <property type="match status" value="1"/>
</dbReference>
<dbReference type="GO" id="GO:0005829">
    <property type="term" value="C:cytosol"/>
    <property type="evidence" value="ECO:0007669"/>
    <property type="project" value="TreeGrafter"/>
</dbReference>
<protein>
    <recommendedName>
        <fullName evidence="2">3-hydroxyisobutyryl-CoA hydrolase</fullName>
        <ecNumber evidence="2">3.1.2.4</ecNumber>
    </recommendedName>
</protein>
<proteinExistence type="predicted"/>
<organism evidence="5 6">
    <name type="scientific">Epibacterium ulvae</name>
    <dbReference type="NCBI Taxonomy" id="1156985"/>
    <lineage>
        <taxon>Bacteria</taxon>
        <taxon>Pseudomonadati</taxon>
        <taxon>Pseudomonadota</taxon>
        <taxon>Alphaproteobacteria</taxon>
        <taxon>Rhodobacterales</taxon>
        <taxon>Roseobacteraceae</taxon>
        <taxon>Epibacterium</taxon>
    </lineage>
</organism>
<gene>
    <name evidence="5" type="ORF">SAMN04488118_10340</name>
</gene>
<sequence>MADISIRIQGCAGRITLTRSSALNALSYDMCRAIDQALQTWQDMPEVSLIILDAEGDKAFCAGGDLAEIYARGSTGDYAYAQQFWRDEYQMNARIAHYPKPVVSFLQGYVMGGGVGVGCHASHRIVEGTSRISMPEVAVGLVPDVGGSYLLARAPGHLGAYLGLTAARMTGAEAIVAGFADHFIPRARWSDLISQLVISGDLKPIKNAALSVPAPQWDLAQIDHIFAADNLAEIINRLDSSGDDFANKAKDAMLRHSPLAMGTLLRMLHLLRKGPLSITTALELEFRATFRAQEHGDFLEGIRALIIDKDRKPHWRHTLSSLTRSEILHMLTPLGSNELVISDTSHLSPEESI</sequence>
<dbReference type="AlphaFoldDB" id="A0A1G5Q680"/>
<dbReference type="NCBIfam" id="NF004127">
    <property type="entry name" value="PRK05617.1"/>
    <property type="match status" value="1"/>
</dbReference>
<dbReference type="OrthoDB" id="9790967at2"/>
<evidence type="ECO:0000313" key="5">
    <source>
        <dbReference type="EMBL" id="SCZ57182.1"/>
    </source>
</evidence>
<keyword evidence="3" id="KW-0378">Hydrolase</keyword>
<dbReference type="InterPro" id="IPR029045">
    <property type="entry name" value="ClpP/crotonase-like_dom_sf"/>
</dbReference>
<reference evidence="5 6" key="1">
    <citation type="submission" date="2016-10" db="EMBL/GenBank/DDBJ databases">
        <authorList>
            <person name="de Groot N.N."/>
        </authorList>
    </citation>
    <scope>NUCLEOTIDE SEQUENCE [LARGE SCALE GENOMIC DNA]</scope>
    <source>
        <strain evidence="5 6">U95</strain>
    </source>
</reference>
<comment type="catalytic activity">
    <reaction evidence="1">
        <text>3-hydroxy-2-methylpropanoyl-CoA + H2O = 3-hydroxy-2-methylpropanoate + CoA + H(+)</text>
        <dbReference type="Rhea" id="RHEA:20888"/>
        <dbReference type="ChEBI" id="CHEBI:11805"/>
        <dbReference type="ChEBI" id="CHEBI:15377"/>
        <dbReference type="ChEBI" id="CHEBI:15378"/>
        <dbReference type="ChEBI" id="CHEBI:57287"/>
        <dbReference type="ChEBI" id="CHEBI:57340"/>
        <dbReference type="EC" id="3.1.2.4"/>
    </reaction>
</comment>
<evidence type="ECO:0000256" key="2">
    <source>
        <dbReference type="ARBA" id="ARBA00011915"/>
    </source>
</evidence>
<dbReference type="GO" id="GO:0006574">
    <property type="term" value="P:L-valine catabolic process"/>
    <property type="evidence" value="ECO:0007669"/>
    <property type="project" value="TreeGrafter"/>
</dbReference>
<dbReference type="RefSeq" id="WP_090217593.1">
    <property type="nucleotide sequence ID" value="NZ_FMWG01000003.1"/>
</dbReference>
<dbReference type="InterPro" id="IPR032259">
    <property type="entry name" value="HIBYL-CoA-H"/>
</dbReference>
<dbReference type="InterPro" id="IPR045004">
    <property type="entry name" value="ECH_dom"/>
</dbReference>
<evidence type="ECO:0000259" key="4">
    <source>
        <dbReference type="Pfam" id="PF16113"/>
    </source>
</evidence>
<dbReference type="STRING" id="1156985.SAMN04488118_10340"/>
<dbReference type="EC" id="3.1.2.4" evidence="2"/>
<dbReference type="Pfam" id="PF16113">
    <property type="entry name" value="ECH_2"/>
    <property type="match status" value="1"/>
</dbReference>
<dbReference type="CDD" id="cd06558">
    <property type="entry name" value="crotonase-like"/>
    <property type="match status" value="1"/>
</dbReference>
<dbReference type="GO" id="GO:0003860">
    <property type="term" value="F:3-hydroxyisobutyryl-CoA hydrolase activity"/>
    <property type="evidence" value="ECO:0007669"/>
    <property type="project" value="UniProtKB-EC"/>
</dbReference>